<reference evidence="3 4" key="1">
    <citation type="submission" date="2022-10" db="EMBL/GenBank/DDBJ databases">
        <title>Draft genome sequence of Streptomyces sp. YSPA8.</title>
        <authorList>
            <person name="Moriuchi R."/>
            <person name="Dohra H."/>
            <person name="Yamamura H."/>
            <person name="Kodani S."/>
        </authorList>
    </citation>
    <scope>NUCLEOTIDE SEQUENCE [LARGE SCALE GENOMIC DNA]</scope>
    <source>
        <strain evidence="3 4">YSPA8</strain>
        <plasmid evidence="3 4">pYSPA8-1</plasmid>
    </source>
</reference>
<dbReference type="RefSeq" id="WP_323451920.1">
    <property type="nucleotide sequence ID" value="NZ_LC735414.1"/>
</dbReference>
<organism evidence="3 4">
    <name type="scientific">Streptomyces yaizuensis</name>
    <dbReference type="NCBI Taxonomy" id="2989713"/>
    <lineage>
        <taxon>Bacteria</taxon>
        <taxon>Bacillati</taxon>
        <taxon>Actinomycetota</taxon>
        <taxon>Actinomycetes</taxon>
        <taxon>Kitasatosporales</taxon>
        <taxon>Streptomycetaceae</taxon>
        <taxon>Streptomyces</taxon>
    </lineage>
</organism>
<evidence type="ECO:0000313" key="3">
    <source>
        <dbReference type="EMBL" id="BDT39561.1"/>
    </source>
</evidence>
<protein>
    <submittedName>
        <fullName evidence="3">Uncharacterized protein</fullName>
    </submittedName>
</protein>
<feature type="region of interest" description="Disordered" evidence="1">
    <location>
        <begin position="66"/>
        <end position="92"/>
    </location>
</feature>
<keyword evidence="3" id="KW-0614">Plasmid</keyword>
<dbReference type="EMBL" id="LC735414">
    <property type="protein sequence ID" value="BDT39561.1"/>
    <property type="molecule type" value="Genomic_DNA"/>
</dbReference>
<feature type="signal peptide" evidence="2">
    <location>
        <begin position="1"/>
        <end position="28"/>
    </location>
</feature>
<evidence type="ECO:0000256" key="2">
    <source>
        <dbReference type="SAM" id="SignalP"/>
    </source>
</evidence>
<keyword evidence="2" id="KW-0732">Signal</keyword>
<sequence length="92" mass="9864">MMRTAERTPVLALALSLFTVRAPAPAPAGAVPDRRYDEGRQLTVLPDGTTPYALVQPETAVTITSWGGDASGSDRDYVNPKPPSGSWEDYLC</sequence>
<geneLocation type="plasmid" evidence="3 4">
    <name>pYSPA8-1</name>
</geneLocation>
<accession>A0AA86IZ92</accession>
<gene>
    <name evidence="3" type="ORF">SYYSPA8_37215</name>
</gene>
<name>A0AA86IZ92_9ACTN</name>
<proteinExistence type="predicted"/>
<dbReference type="Proteomes" id="UP001291653">
    <property type="component" value="Plasmid pYSPA8-1"/>
</dbReference>
<dbReference type="AlphaFoldDB" id="A0AA86IZ92"/>
<feature type="chain" id="PRO_5045393536" evidence="2">
    <location>
        <begin position="29"/>
        <end position="92"/>
    </location>
</feature>
<evidence type="ECO:0000313" key="4">
    <source>
        <dbReference type="Proteomes" id="UP001291653"/>
    </source>
</evidence>
<evidence type="ECO:0000256" key="1">
    <source>
        <dbReference type="SAM" id="MobiDB-lite"/>
    </source>
</evidence>
<keyword evidence="4" id="KW-1185">Reference proteome</keyword>